<dbReference type="RefSeq" id="WP_098523433.1">
    <property type="nucleotide sequence ID" value="NZ_NUYJ01000088.1"/>
</dbReference>
<feature type="region of interest" description="Disordered" evidence="1">
    <location>
        <begin position="59"/>
        <end position="86"/>
    </location>
</feature>
<dbReference type="EMBL" id="NVBO01000092">
    <property type="protein sequence ID" value="PFS01200.1"/>
    <property type="molecule type" value="Genomic_DNA"/>
</dbReference>
<sequence>MRTIYGKLLCFTLTIAVITGCSKEVKVSEKKEICKTEDECTKLGDDMVQKVYKEMKSLSELEGVEESTDEGTDTGKNDNRKEAEKKEDDDENYFFLASYYIDEEGIIDPYFEKLDKKRLNKVFKDDQEAKEEIIQQHKDQDYHETLWGIYRTLIPSKYRENIKEFDIVTDGYDGIVAHVTPSMENPKDWVLSLDTLDSGVYIDEVMKTLIHETAHVLTLSDKQIPVDEKYIKAFEAEKDVSSYQNKCENLFLQEGCTKTDSYLNQFYLSFWKPIEQEWKEKQVETSEEAQIQFFEEKHDQFVSEYGTTNVAEDIADTFTAFILQDSKKVKEGQELKYKKIAFFYQYPELVKMRAEVLVGLYEI</sequence>
<evidence type="ECO:0000313" key="3">
    <source>
        <dbReference type="Proteomes" id="UP000226357"/>
    </source>
</evidence>
<accession>A0AA44QAS3</accession>
<protein>
    <submittedName>
        <fullName evidence="2">Uncharacterized protein</fullName>
    </submittedName>
</protein>
<organism evidence="2 3">
    <name type="scientific">Bacillus cereus</name>
    <dbReference type="NCBI Taxonomy" id="1396"/>
    <lineage>
        <taxon>Bacteria</taxon>
        <taxon>Bacillati</taxon>
        <taxon>Bacillota</taxon>
        <taxon>Bacilli</taxon>
        <taxon>Bacillales</taxon>
        <taxon>Bacillaceae</taxon>
        <taxon>Bacillus</taxon>
        <taxon>Bacillus cereus group</taxon>
    </lineage>
</organism>
<dbReference type="AlphaFoldDB" id="A0AA44QAS3"/>
<gene>
    <name evidence="2" type="ORF">COK38_12370</name>
</gene>
<reference evidence="2 3" key="1">
    <citation type="submission" date="2017-09" db="EMBL/GenBank/DDBJ databases">
        <title>Large-scale bioinformatics analysis of Bacillus genomes uncovers conserved roles of natural products in bacterial physiology.</title>
        <authorList>
            <consortium name="Agbiome Team Llc"/>
            <person name="Bleich R.M."/>
            <person name="Grubbs K.J."/>
            <person name="Santa Maria K.C."/>
            <person name="Allen S.E."/>
            <person name="Farag S."/>
            <person name="Shank E.A."/>
            <person name="Bowers A."/>
        </authorList>
    </citation>
    <scope>NUCLEOTIDE SEQUENCE [LARGE SCALE GENOMIC DNA]</scope>
    <source>
        <strain evidence="2 3">AFS067272</strain>
    </source>
</reference>
<name>A0AA44QAS3_BACCE</name>
<comment type="caution">
    <text evidence="2">The sequence shown here is derived from an EMBL/GenBank/DDBJ whole genome shotgun (WGS) entry which is preliminary data.</text>
</comment>
<dbReference type="Proteomes" id="UP000226357">
    <property type="component" value="Unassembled WGS sequence"/>
</dbReference>
<feature type="compositionally biased region" description="Acidic residues" evidence="1">
    <location>
        <begin position="62"/>
        <end position="72"/>
    </location>
</feature>
<dbReference type="PROSITE" id="PS51257">
    <property type="entry name" value="PROKAR_LIPOPROTEIN"/>
    <property type="match status" value="1"/>
</dbReference>
<feature type="compositionally biased region" description="Basic and acidic residues" evidence="1">
    <location>
        <begin position="73"/>
        <end position="86"/>
    </location>
</feature>
<evidence type="ECO:0000313" key="2">
    <source>
        <dbReference type="EMBL" id="PFS01200.1"/>
    </source>
</evidence>
<evidence type="ECO:0000256" key="1">
    <source>
        <dbReference type="SAM" id="MobiDB-lite"/>
    </source>
</evidence>
<proteinExistence type="predicted"/>